<evidence type="ECO:0000313" key="3">
    <source>
        <dbReference type="Proteomes" id="UP000622533"/>
    </source>
</evidence>
<sequence length="268" mass="30682">MSFNDFFLYLRYISVSLKSQMQYKVSFLLQVVGHLLGTVVEFFGIWALFTRFNSIGTWTLSEVALFYGMVNISFACADALGRGFDSFGRIIKNGDFDRLLLRPRTTVLQLFGTEFTLKRIGRFSQGFVVIWWSLSTLHISFTIKTLWLLGGSFIGAIALFLGIVIVQATITFWTIESLEIMNILTYGGVETAQYPFAIYSKWFQRFFTYLIPLACVSYFPLLAVLGKEDIFFVPLWFCYVSPMAGILFLIIALQLWKLGERYYCSTGS</sequence>
<feature type="transmembrane region" description="Helical" evidence="1">
    <location>
        <begin position="127"/>
        <end position="147"/>
    </location>
</feature>
<dbReference type="Pfam" id="PF06182">
    <property type="entry name" value="ABC2_membrane_6"/>
    <property type="match status" value="1"/>
</dbReference>
<feature type="transmembrane region" description="Helical" evidence="1">
    <location>
        <begin position="231"/>
        <end position="253"/>
    </location>
</feature>
<keyword evidence="1" id="KW-1133">Transmembrane helix</keyword>
<protein>
    <submittedName>
        <fullName evidence="2">ABC-2 family transporter protein</fullName>
    </submittedName>
</protein>
<feature type="transmembrane region" description="Helical" evidence="1">
    <location>
        <begin position="206"/>
        <end position="225"/>
    </location>
</feature>
<comment type="caution">
    <text evidence="2">The sequence shown here is derived from an EMBL/GenBank/DDBJ whole genome shotgun (WGS) entry which is preliminary data.</text>
</comment>
<feature type="transmembrane region" description="Helical" evidence="1">
    <location>
        <begin position="153"/>
        <end position="175"/>
    </location>
</feature>
<feature type="transmembrane region" description="Helical" evidence="1">
    <location>
        <begin position="27"/>
        <end position="49"/>
    </location>
</feature>
<proteinExistence type="predicted"/>
<dbReference type="Proteomes" id="UP000622533">
    <property type="component" value="Unassembled WGS sequence"/>
</dbReference>
<reference evidence="2" key="1">
    <citation type="submission" date="2020-10" db="EMBL/GenBank/DDBJ databases">
        <authorList>
            <person name="Castelo-Branco R."/>
            <person name="Eusebio N."/>
            <person name="Adriana R."/>
            <person name="Vieira A."/>
            <person name="Brugerolle De Fraissinette N."/>
            <person name="Rezende De Castro R."/>
            <person name="Schneider M.P."/>
            <person name="Vasconcelos V."/>
            <person name="Leao P.N."/>
        </authorList>
    </citation>
    <scope>NUCLEOTIDE SEQUENCE</scope>
    <source>
        <strain evidence="2">LEGE 12446</strain>
    </source>
</reference>
<evidence type="ECO:0000256" key="1">
    <source>
        <dbReference type="SAM" id="Phobius"/>
    </source>
</evidence>
<dbReference type="InterPro" id="IPR010390">
    <property type="entry name" value="ABC-2_transporter-like"/>
</dbReference>
<dbReference type="EMBL" id="JADEXS010000190">
    <property type="protein sequence ID" value="MBE9023759.1"/>
    <property type="molecule type" value="Genomic_DNA"/>
</dbReference>
<dbReference type="PANTHER" id="PTHR36833">
    <property type="entry name" value="SLR0610 PROTEIN-RELATED"/>
    <property type="match status" value="1"/>
</dbReference>
<keyword evidence="1" id="KW-0472">Membrane</keyword>
<keyword evidence="3" id="KW-1185">Reference proteome</keyword>
<keyword evidence="1" id="KW-0812">Transmembrane</keyword>
<evidence type="ECO:0000313" key="2">
    <source>
        <dbReference type="EMBL" id="MBE9023759.1"/>
    </source>
</evidence>
<name>A0A8J7DGS5_DESMC</name>
<dbReference type="PANTHER" id="PTHR36833:SF1">
    <property type="entry name" value="INTEGRAL MEMBRANE TRANSPORT PROTEIN"/>
    <property type="match status" value="1"/>
</dbReference>
<gene>
    <name evidence="2" type="ORF">IQ276_15355</name>
</gene>
<organism evidence="2 3">
    <name type="scientific">Desmonostoc muscorum LEGE 12446</name>
    <dbReference type="NCBI Taxonomy" id="1828758"/>
    <lineage>
        <taxon>Bacteria</taxon>
        <taxon>Bacillati</taxon>
        <taxon>Cyanobacteriota</taxon>
        <taxon>Cyanophyceae</taxon>
        <taxon>Nostocales</taxon>
        <taxon>Nostocaceae</taxon>
        <taxon>Desmonostoc</taxon>
    </lineage>
</organism>
<dbReference type="AlphaFoldDB" id="A0A8J7DGS5"/>
<accession>A0A8J7DGS5</accession>